<dbReference type="PANTHER" id="PTHR34222">
    <property type="entry name" value="GAG_PRE-INTEGRS DOMAIN-CONTAINING PROTEIN"/>
    <property type="match status" value="1"/>
</dbReference>
<keyword evidence="3" id="KW-1185">Reference proteome</keyword>
<evidence type="ECO:0008006" key="4">
    <source>
        <dbReference type="Google" id="ProtNLM"/>
    </source>
</evidence>
<dbReference type="AlphaFoldDB" id="A0AAP0H9W6"/>
<evidence type="ECO:0000313" key="2">
    <source>
        <dbReference type="EMBL" id="KAK9076947.1"/>
    </source>
</evidence>
<reference evidence="2 3" key="1">
    <citation type="submission" date="2024-04" db="EMBL/GenBank/DDBJ databases">
        <title>The reference genome of an endangered Asteraceae, Deinandra increscens subsp. villosa, native to the Central Coast of California.</title>
        <authorList>
            <person name="Guilliams M."/>
            <person name="Hasenstab-Lehman K."/>
            <person name="Meyer R."/>
            <person name="Mcevoy S."/>
        </authorList>
    </citation>
    <scope>NUCLEOTIDE SEQUENCE [LARGE SCALE GENOMIC DNA]</scope>
    <source>
        <tissue evidence="2">Leaf</tissue>
    </source>
</reference>
<accession>A0AAP0H9W6</accession>
<sequence>MPCLKSNQTFLLLEANVSGNLTEFPTAKSLWDALVVTYSSGRDKLQTFNLHVKANEIKQEETPLENFWITLQGIWGEIDRIDPNPMKCSEDIKAYSKLRSEQKLFQFLNALNYRYDHIKREILRLDPLPTAEAAYASVRKETAHQSILGTTPANRPSGVAAGLMAVEPEISDAAGLVAKGQRRFEKTVKKPQSQNRDDKTHLKCTH</sequence>
<organism evidence="2 3">
    <name type="scientific">Deinandra increscens subsp. villosa</name>
    <dbReference type="NCBI Taxonomy" id="3103831"/>
    <lineage>
        <taxon>Eukaryota</taxon>
        <taxon>Viridiplantae</taxon>
        <taxon>Streptophyta</taxon>
        <taxon>Embryophyta</taxon>
        <taxon>Tracheophyta</taxon>
        <taxon>Spermatophyta</taxon>
        <taxon>Magnoliopsida</taxon>
        <taxon>eudicotyledons</taxon>
        <taxon>Gunneridae</taxon>
        <taxon>Pentapetalae</taxon>
        <taxon>asterids</taxon>
        <taxon>campanulids</taxon>
        <taxon>Asterales</taxon>
        <taxon>Asteraceae</taxon>
        <taxon>Asteroideae</taxon>
        <taxon>Heliantheae alliance</taxon>
        <taxon>Madieae</taxon>
        <taxon>Madiinae</taxon>
        <taxon>Deinandra</taxon>
    </lineage>
</organism>
<dbReference type="PANTHER" id="PTHR34222:SF43">
    <property type="entry name" value="RETROTRANSPOSON GAG DOMAIN-CONTAINING PROTEIN"/>
    <property type="match status" value="1"/>
</dbReference>
<dbReference type="EMBL" id="JBCNJP010000007">
    <property type="protein sequence ID" value="KAK9076947.1"/>
    <property type="molecule type" value="Genomic_DNA"/>
</dbReference>
<evidence type="ECO:0000256" key="1">
    <source>
        <dbReference type="SAM" id="MobiDB-lite"/>
    </source>
</evidence>
<comment type="caution">
    <text evidence="2">The sequence shown here is derived from an EMBL/GenBank/DDBJ whole genome shotgun (WGS) entry which is preliminary data.</text>
</comment>
<evidence type="ECO:0000313" key="3">
    <source>
        <dbReference type="Proteomes" id="UP001408789"/>
    </source>
</evidence>
<gene>
    <name evidence="2" type="ORF">SSX86_005282</name>
</gene>
<proteinExistence type="predicted"/>
<name>A0AAP0H9W6_9ASTR</name>
<protein>
    <recommendedName>
        <fullName evidence="4">Gag protein</fullName>
    </recommendedName>
</protein>
<feature type="compositionally biased region" description="Basic and acidic residues" evidence="1">
    <location>
        <begin position="195"/>
        <end position="206"/>
    </location>
</feature>
<dbReference type="Proteomes" id="UP001408789">
    <property type="component" value="Unassembled WGS sequence"/>
</dbReference>
<feature type="region of interest" description="Disordered" evidence="1">
    <location>
        <begin position="182"/>
        <end position="206"/>
    </location>
</feature>